<dbReference type="EMBL" id="JAGSMN010001839">
    <property type="protein sequence ID" value="MBR7678779.1"/>
    <property type="molecule type" value="Genomic_DNA"/>
</dbReference>
<gene>
    <name evidence="2" type="ORF">KDA82_38690</name>
</gene>
<dbReference type="SUPFAM" id="SSF56801">
    <property type="entry name" value="Acetyl-CoA synthetase-like"/>
    <property type="match status" value="1"/>
</dbReference>
<dbReference type="AlphaFoldDB" id="A0A8T4J301"/>
<dbReference type="Pfam" id="PF00501">
    <property type="entry name" value="AMP-binding"/>
    <property type="match status" value="1"/>
</dbReference>
<feature type="domain" description="AMP-dependent synthetase/ligase" evidence="1">
    <location>
        <begin position="1"/>
        <end position="142"/>
    </location>
</feature>
<proteinExistence type="predicted"/>
<dbReference type="Proteomes" id="UP000675554">
    <property type="component" value="Unassembled WGS sequence"/>
</dbReference>
<dbReference type="PANTHER" id="PTHR45527:SF1">
    <property type="entry name" value="FATTY ACID SYNTHASE"/>
    <property type="match status" value="1"/>
</dbReference>
<keyword evidence="3" id="KW-1185">Reference proteome</keyword>
<dbReference type="Gene3D" id="3.40.50.12780">
    <property type="entry name" value="N-terminal domain of ligase-like"/>
    <property type="match status" value="1"/>
</dbReference>
<dbReference type="PANTHER" id="PTHR45527">
    <property type="entry name" value="NONRIBOSOMAL PEPTIDE SYNTHETASE"/>
    <property type="match status" value="1"/>
</dbReference>
<name>A0A8T4J301_9ACTN</name>
<accession>A0A8T4J301</accession>
<sequence length="142" mass="14193">YTSGSTGTPKGVGVAHGGLVNLVAAQGERFAVGCGSRVLQFASVGFDAAVSEVWVTLCAGATLVMASAEEVLPGGGLAELVAERGVTHVTLPPVVLGALEAGDLASVTSLVSAGEVLDAGLVERWAEGRRLINAYGPTECTV</sequence>
<dbReference type="GO" id="GO:0005737">
    <property type="term" value="C:cytoplasm"/>
    <property type="evidence" value="ECO:0007669"/>
    <property type="project" value="TreeGrafter"/>
</dbReference>
<dbReference type="InterPro" id="IPR042099">
    <property type="entry name" value="ANL_N_sf"/>
</dbReference>
<evidence type="ECO:0000259" key="1">
    <source>
        <dbReference type="Pfam" id="PF00501"/>
    </source>
</evidence>
<comment type="caution">
    <text evidence="2">The sequence shown here is derived from an EMBL/GenBank/DDBJ whole genome shotgun (WGS) entry which is preliminary data.</text>
</comment>
<reference evidence="2" key="1">
    <citation type="submission" date="2021-04" db="EMBL/GenBank/DDBJ databases">
        <title>Sequencing of actinobacteria type strains.</title>
        <authorList>
            <person name="Nguyen G.-S."/>
            <person name="Wentzel A."/>
        </authorList>
    </citation>
    <scope>NUCLEOTIDE SEQUENCE</scope>
    <source>
        <strain evidence="2">DSM 42095</strain>
    </source>
</reference>
<evidence type="ECO:0000313" key="3">
    <source>
        <dbReference type="Proteomes" id="UP000675554"/>
    </source>
</evidence>
<dbReference type="GO" id="GO:0043041">
    <property type="term" value="P:amino acid activation for nonribosomal peptide biosynthetic process"/>
    <property type="evidence" value="ECO:0007669"/>
    <property type="project" value="TreeGrafter"/>
</dbReference>
<evidence type="ECO:0000313" key="2">
    <source>
        <dbReference type="EMBL" id="MBR7678779.1"/>
    </source>
</evidence>
<feature type="non-terminal residue" evidence="2">
    <location>
        <position position="1"/>
    </location>
</feature>
<feature type="non-terminal residue" evidence="2">
    <location>
        <position position="142"/>
    </location>
</feature>
<dbReference type="GO" id="GO:0031177">
    <property type="term" value="F:phosphopantetheine binding"/>
    <property type="evidence" value="ECO:0007669"/>
    <property type="project" value="TreeGrafter"/>
</dbReference>
<dbReference type="GO" id="GO:0044550">
    <property type="term" value="P:secondary metabolite biosynthetic process"/>
    <property type="evidence" value="ECO:0007669"/>
    <property type="project" value="TreeGrafter"/>
</dbReference>
<protein>
    <submittedName>
        <fullName evidence="2">AMP-binding protein</fullName>
    </submittedName>
</protein>
<dbReference type="InterPro" id="IPR000873">
    <property type="entry name" value="AMP-dep_synth/lig_dom"/>
</dbReference>
<organism evidence="2 3">
    <name type="scientific">Streptomyces daliensis</name>
    <dbReference type="NCBI Taxonomy" id="299421"/>
    <lineage>
        <taxon>Bacteria</taxon>
        <taxon>Bacillati</taxon>
        <taxon>Actinomycetota</taxon>
        <taxon>Actinomycetes</taxon>
        <taxon>Kitasatosporales</taxon>
        <taxon>Streptomycetaceae</taxon>
        <taxon>Streptomyces</taxon>
    </lineage>
</organism>